<proteinExistence type="predicted"/>
<reference evidence="1" key="1">
    <citation type="journal article" date="2017" name="J. Phycol.">
        <title>Analysis of chloroplast genomes and a supermatrix inform reclassification of the Rhodomelaceae (Rhodophyta).</title>
        <authorList>
            <person name="Diaz-Tapia P."/>
            <person name="Maggs C.A."/>
            <person name="West J.A."/>
            <person name="Verbruggen H."/>
        </authorList>
    </citation>
    <scope>NUCLEOTIDE SEQUENCE</scope>
    <source>
        <strain evidence="1">PD1024</strain>
    </source>
</reference>
<dbReference type="AlphaFoldDB" id="A0A1Z1MK98"/>
<gene>
    <name evidence="1" type="primary">orf36</name>
</gene>
<evidence type="ECO:0000313" key="1">
    <source>
        <dbReference type="EMBL" id="ARW66366.1"/>
    </source>
</evidence>
<keyword evidence="1" id="KW-0934">Plastid</keyword>
<organism evidence="1">
    <name type="scientific">Thuretia quercifolia</name>
    <dbReference type="NCBI Taxonomy" id="189650"/>
    <lineage>
        <taxon>Eukaryota</taxon>
        <taxon>Rhodophyta</taxon>
        <taxon>Florideophyceae</taxon>
        <taxon>Rhodymeniophycidae</taxon>
        <taxon>Ceramiales</taxon>
        <taxon>Dasyaceae</taxon>
        <taxon>Thuretia</taxon>
    </lineage>
</organism>
<dbReference type="RefSeq" id="YP_009397180.1">
    <property type="nucleotide sequence ID" value="NC_035286.1"/>
</dbReference>
<dbReference type="GeneID" id="33359500"/>
<name>A0A1Z1MK98_9FLOR</name>
<dbReference type="EMBL" id="MF101442">
    <property type="protein sequence ID" value="ARW66366.1"/>
    <property type="molecule type" value="Genomic_DNA"/>
</dbReference>
<geneLocation type="chloroplast" evidence="1"/>
<keyword evidence="1" id="KW-0150">Chloroplast</keyword>
<sequence>MNQYIYTFHKFHSIFILPTKKSINLRKKLLSTMIIE</sequence>
<accession>A0A1Z1MK98</accession>
<protein>
    <submittedName>
        <fullName evidence="1">Uncharacterized protein</fullName>
    </submittedName>
</protein>